<dbReference type="AlphaFoldDB" id="A0A191VB05"/>
<dbReference type="Proteomes" id="UP000078468">
    <property type="component" value="Plasmid pspa1"/>
</dbReference>
<sequence length="255" mass="27566">MDAAADEAQSHVIRYLDAAAAHHEMQRMRSAAFDVFAPTPGERLLDVGCGAGEVARQLGARVGKEGHVSAVDRSALAVSVASSRHDGTPVDYAVGDVMALDAPDGHFDGVRCERVLQHLGDPDGAIRELIRVTRPGGRVCVIDTDWSSCVWDGFEHMAEVIRCFPFPDQDAGRVVRARMVRAGLRATAPLPVTLRFTTPEDAAAVVPFFDLHALGMCVEPELQKRFLDSVHESSGRGNFLFAFTMWITVGRVAGS</sequence>
<evidence type="ECO:0000259" key="1">
    <source>
        <dbReference type="Pfam" id="PF08241"/>
    </source>
</evidence>
<dbReference type="InterPro" id="IPR029063">
    <property type="entry name" value="SAM-dependent_MTases_sf"/>
</dbReference>
<name>A0A191VB05_9ACTN</name>
<dbReference type="SUPFAM" id="SSF53335">
    <property type="entry name" value="S-adenosyl-L-methionine-dependent methyltransferases"/>
    <property type="match status" value="1"/>
</dbReference>
<dbReference type="Pfam" id="PF08241">
    <property type="entry name" value="Methyltransf_11"/>
    <property type="match status" value="1"/>
</dbReference>
<dbReference type="EMBL" id="CP015867">
    <property type="protein sequence ID" value="ANJ12204.1"/>
    <property type="molecule type" value="Genomic_DNA"/>
</dbReference>
<evidence type="ECO:0000313" key="2">
    <source>
        <dbReference type="EMBL" id="ANJ12204.1"/>
    </source>
</evidence>
<feature type="domain" description="Methyltransferase type 11" evidence="1">
    <location>
        <begin position="45"/>
        <end position="140"/>
    </location>
</feature>
<evidence type="ECO:0000313" key="3">
    <source>
        <dbReference type="Proteomes" id="UP000078468"/>
    </source>
</evidence>
<accession>A0A191VB05</accession>
<keyword evidence="2" id="KW-0614">Plasmid</keyword>
<dbReference type="GO" id="GO:0008757">
    <property type="term" value="F:S-adenosylmethionine-dependent methyltransferase activity"/>
    <property type="evidence" value="ECO:0007669"/>
    <property type="project" value="InterPro"/>
</dbReference>
<dbReference type="InterPro" id="IPR013216">
    <property type="entry name" value="Methyltransf_11"/>
</dbReference>
<protein>
    <recommendedName>
        <fullName evidence="1">Methyltransferase type 11 domain-containing protein</fullName>
    </recommendedName>
</protein>
<gene>
    <name evidence="2" type="ORF">Spa2297_33895</name>
</gene>
<geneLocation type="plasmid" evidence="3">
    <name>pspa1</name>
</geneLocation>
<dbReference type="PANTHER" id="PTHR43591">
    <property type="entry name" value="METHYLTRANSFERASE"/>
    <property type="match status" value="1"/>
</dbReference>
<organism evidence="2 3">
    <name type="scientific">Streptomyces parvulus</name>
    <dbReference type="NCBI Taxonomy" id="146923"/>
    <lineage>
        <taxon>Bacteria</taxon>
        <taxon>Bacillati</taxon>
        <taxon>Actinomycetota</taxon>
        <taxon>Actinomycetes</taxon>
        <taxon>Kitasatosporales</taxon>
        <taxon>Streptomycetaceae</taxon>
        <taxon>Streptomyces</taxon>
    </lineage>
</organism>
<dbReference type="KEGG" id="spav:Spa2297_33895"/>
<dbReference type="PANTHER" id="PTHR43591:SF24">
    <property type="entry name" value="2-METHOXY-6-POLYPRENYL-1,4-BENZOQUINOL METHYLASE, MITOCHONDRIAL"/>
    <property type="match status" value="1"/>
</dbReference>
<proteinExistence type="predicted"/>
<dbReference type="Gene3D" id="3.40.50.150">
    <property type="entry name" value="Vaccinia Virus protein VP39"/>
    <property type="match status" value="1"/>
</dbReference>
<dbReference type="CDD" id="cd02440">
    <property type="entry name" value="AdoMet_MTases"/>
    <property type="match status" value="1"/>
</dbReference>
<reference evidence="2 3" key="1">
    <citation type="submission" date="2016-05" db="EMBL/GenBank/DDBJ databases">
        <title>Non-Contiguous Finished Genome Sequence of Streptomyces parvulus 2297 Integrated Site-Specifically with Actinophage R4.</title>
        <authorList>
            <person name="Nishizawa T."/>
            <person name="Miura T."/>
            <person name="Harada C."/>
            <person name="Guo Y."/>
            <person name="Narisawa K."/>
            <person name="Ohta H."/>
            <person name="Takahashi H."/>
            <person name="Shirai M."/>
        </authorList>
    </citation>
    <scope>NUCLEOTIDE SEQUENCE [LARGE SCALE GENOMIC DNA]</scope>
    <source>
        <strain evidence="2 3">2297</strain>
        <plasmid evidence="3">pspa1</plasmid>
    </source>
</reference>